<proteinExistence type="predicted"/>
<comment type="subcellular location">
    <subcellularLocation>
        <location evidence="1">Cell surface</location>
    </subcellularLocation>
    <subcellularLocation>
        <location evidence="2">Fimbrium</location>
    </subcellularLocation>
    <subcellularLocation>
        <location evidence="3">Secreted</location>
    </subcellularLocation>
</comment>
<keyword evidence="4" id="KW-0964">Secreted</keyword>
<evidence type="ECO:0000256" key="4">
    <source>
        <dbReference type="ARBA" id="ARBA00022525"/>
    </source>
</evidence>
<accession>A0A7J9PUW8</accession>
<comment type="caution">
    <text evidence="6">The sequence shown here is derived from an EMBL/GenBank/DDBJ whole genome shotgun (WGS) entry which is preliminary data.</text>
</comment>
<evidence type="ECO:0000313" key="6">
    <source>
        <dbReference type="EMBL" id="MBA2869609.1"/>
    </source>
</evidence>
<evidence type="ECO:0000256" key="3">
    <source>
        <dbReference type="ARBA" id="ARBA00004613"/>
    </source>
</evidence>
<gene>
    <name evidence="6" type="ORF">HNP95_001805</name>
</gene>
<evidence type="ECO:0000313" key="7">
    <source>
        <dbReference type="Proteomes" id="UP000571751"/>
    </source>
</evidence>
<dbReference type="Pfam" id="PF04021">
    <property type="entry name" value="Class_IIIsignal"/>
    <property type="match status" value="1"/>
</dbReference>
<name>A0A7J9PUW8_METMI</name>
<dbReference type="EMBL" id="JACDUP010000003">
    <property type="protein sequence ID" value="MBA2869609.1"/>
    <property type="molecule type" value="Genomic_DNA"/>
</dbReference>
<reference evidence="6 7" key="1">
    <citation type="submission" date="2020-07" db="EMBL/GenBank/DDBJ databases">
        <title>Genomic Encyclopedia of Type Strains, Phase IV (KMG-V): Genome sequencing to study the core and pangenomes of soil and plant-associated prokaryotes.</title>
        <authorList>
            <person name="Whitman W."/>
        </authorList>
    </citation>
    <scope>NUCLEOTIDE SEQUENCE [LARGE SCALE GENOMIC DNA]</scope>
    <source>
        <strain evidence="6 7">C14</strain>
    </source>
</reference>
<dbReference type="AlphaFoldDB" id="A0A7J9PUW8"/>
<sequence>MLLNSKRGQLSIEMVILILAVLLSGTIFATHMTKNAGSHDEISGFKEASFKGTMTSLVTTSQLIGNFDEMNIPEEVSDENTETPIIYEGIVPGNGKNIEFEINCKNSNEDTTYFLNNGGQGNGKSGILSSSVGNGFVGRFMFTGDELLIGEGKEVPIAYIGNATYIHFKPKGGDPVTTYVAKDPENPIIFMIVHKKNGNGNGNQYGKYSLAILTPSRAEITQTESNGNGNGNK</sequence>
<dbReference type="Proteomes" id="UP000571751">
    <property type="component" value="Unassembled WGS sequence"/>
</dbReference>
<organism evidence="6 7">
    <name type="scientific">Methanococcus maripaludis</name>
    <name type="common">Methanococcus deltae</name>
    <dbReference type="NCBI Taxonomy" id="39152"/>
    <lineage>
        <taxon>Archaea</taxon>
        <taxon>Methanobacteriati</taxon>
        <taxon>Methanobacteriota</taxon>
        <taxon>Methanomada group</taxon>
        <taxon>Methanococci</taxon>
        <taxon>Methanococcales</taxon>
        <taxon>Methanococcaceae</taxon>
        <taxon>Methanococcus</taxon>
    </lineage>
</organism>
<protein>
    <recommendedName>
        <fullName evidence="8">Class III signal peptide</fullName>
    </recommendedName>
</protein>
<evidence type="ECO:0000256" key="5">
    <source>
        <dbReference type="ARBA" id="ARBA00023263"/>
    </source>
</evidence>
<evidence type="ECO:0000256" key="2">
    <source>
        <dbReference type="ARBA" id="ARBA00004561"/>
    </source>
</evidence>
<dbReference type="InterPro" id="IPR007166">
    <property type="entry name" value="Class3_signal_pept_motif"/>
</dbReference>
<evidence type="ECO:0000256" key="1">
    <source>
        <dbReference type="ARBA" id="ARBA00004241"/>
    </source>
</evidence>
<dbReference type="RefSeq" id="WP_258560055.1">
    <property type="nucleotide sequence ID" value="NZ_JACDUP010000003.1"/>
</dbReference>
<evidence type="ECO:0008006" key="8">
    <source>
        <dbReference type="Google" id="ProtNLM"/>
    </source>
</evidence>
<dbReference type="GO" id="GO:0005576">
    <property type="term" value="C:extracellular region"/>
    <property type="evidence" value="ECO:0007669"/>
    <property type="project" value="UniProtKB-SubCell"/>
</dbReference>
<keyword evidence="5" id="KW-0281">Fimbrium</keyword>
<dbReference type="GO" id="GO:0009986">
    <property type="term" value="C:cell surface"/>
    <property type="evidence" value="ECO:0007669"/>
    <property type="project" value="UniProtKB-SubCell"/>
</dbReference>